<comment type="caution">
    <text evidence="2">The sequence shown here is derived from an EMBL/GenBank/DDBJ whole genome shotgun (WGS) entry which is preliminary data.</text>
</comment>
<accession>A0A8T0N450</accession>
<protein>
    <submittedName>
        <fullName evidence="2">Uncharacterized protein</fullName>
    </submittedName>
</protein>
<proteinExistence type="predicted"/>
<sequence>MPEVDWDNLHIVETHDEEGRIELMNEDQEYVILGLRDEDERAKMVETNGCTMVEHGDDTEAYAINVMQLPFVVGAPLAKRNVGRQRKLRIKGCLEGGHKKKGANDVANGDANDGSTAPSNAKGKKMIRGPITCKKCGENGHRQASYKCALNGTKKKGKKRKPRKNNTKARPGEPNTPQRPNREEIIHDSPGMVARSHAAFLLDEGTSSQTTTTTSDMMVTAVPAKKMTAPPAKKMVPRRKLQIG</sequence>
<feature type="region of interest" description="Disordered" evidence="1">
    <location>
        <begin position="147"/>
        <end position="184"/>
    </location>
</feature>
<dbReference type="AlphaFoldDB" id="A0A8T0N450"/>
<feature type="compositionally biased region" description="Basic residues" evidence="1">
    <location>
        <begin position="153"/>
        <end position="167"/>
    </location>
</feature>
<evidence type="ECO:0000256" key="1">
    <source>
        <dbReference type="SAM" id="MobiDB-lite"/>
    </source>
</evidence>
<keyword evidence="3" id="KW-1185">Reference proteome</keyword>
<name>A0A8T0N450_PANVG</name>
<organism evidence="2 3">
    <name type="scientific">Panicum virgatum</name>
    <name type="common">Blackwell switchgrass</name>
    <dbReference type="NCBI Taxonomy" id="38727"/>
    <lineage>
        <taxon>Eukaryota</taxon>
        <taxon>Viridiplantae</taxon>
        <taxon>Streptophyta</taxon>
        <taxon>Embryophyta</taxon>
        <taxon>Tracheophyta</taxon>
        <taxon>Spermatophyta</taxon>
        <taxon>Magnoliopsida</taxon>
        <taxon>Liliopsida</taxon>
        <taxon>Poales</taxon>
        <taxon>Poaceae</taxon>
        <taxon>PACMAD clade</taxon>
        <taxon>Panicoideae</taxon>
        <taxon>Panicodae</taxon>
        <taxon>Paniceae</taxon>
        <taxon>Panicinae</taxon>
        <taxon>Panicum</taxon>
        <taxon>Panicum sect. Hiantes</taxon>
    </lineage>
</organism>
<dbReference type="EMBL" id="CM029054">
    <property type="protein sequence ID" value="KAG2543608.1"/>
    <property type="molecule type" value="Genomic_DNA"/>
</dbReference>
<reference evidence="2" key="1">
    <citation type="submission" date="2020-05" db="EMBL/GenBank/DDBJ databases">
        <title>WGS assembly of Panicum virgatum.</title>
        <authorList>
            <person name="Lovell J.T."/>
            <person name="Jenkins J."/>
            <person name="Shu S."/>
            <person name="Juenger T.E."/>
            <person name="Schmutz J."/>
        </authorList>
    </citation>
    <scope>NUCLEOTIDE SEQUENCE</scope>
    <source>
        <strain evidence="2">AP13</strain>
    </source>
</reference>
<evidence type="ECO:0000313" key="3">
    <source>
        <dbReference type="Proteomes" id="UP000823388"/>
    </source>
</evidence>
<gene>
    <name evidence="2" type="ORF">PVAP13_9NG762177</name>
</gene>
<dbReference type="Proteomes" id="UP000823388">
    <property type="component" value="Chromosome 9N"/>
</dbReference>
<feature type="region of interest" description="Disordered" evidence="1">
    <location>
        <begin position="96"/>
        <end position="126"/>
    </location>
</feature>
<evidence type="ECO:0000313" key="2">
    <source>
        <dbReference type="EMBL" id="KAG2543608.1"/>
    </source>
</evidence>